<protein>
    <submittedName>
        <fullName evidence="2">Metallopeptidase family protein</fullName>
    </submittedName>
</protein>
<gene>
    <name evidence="2" type="ORF">FH715_24830</name>
</gene>
<dbReference type="SUPFAM" id="SSF55486">
    <property type="entry name" value="Metalloproteases ('zincins'), catalytic domain"/>
    <property type="match status" value="1"/>
</dbReference>
<dbReference type="Proteomes" id="UP000311713">
    <property type="component" value="Unassembled WGS sequence"/>
</dbReference>
<name>A0A5C4URG3_9ACTN</name>
<organism evidence="2 3">
    <name type="scientific">Streptomyces sedi</name>
    <dbReference type="NCBI Taxonomy" id="555059"/>
    <lineage>
        <taxon>Bacteria</taxon>
        <taxon>Bacillati</taxon>
        <taxon>Actinomycetota</taxon>
        <taxon>Actinomycetes</taxon>
        <taxon>Kitasatosporales</taxon>
        <taxon>Streptomycetaceae</taxon>
        <taxon>Streptomyces</taxon>
    </lineage>
</organism>
<dbReference type="InterPro" id="IPR038555">
    <property type="entry name" value="Zincin_1_sf"/>
</dbReference>
<evidence type="ECO:0000313" key="2">
    <source>
        <dbReference type="EMBL" id="TNM26217.1"/>
    </source>
</evidence>
<evidence type="ECO:0000313" key="3">
    <source>
        <dbReference type="Proteomes" id="UP000311713"/>
    </source>
</evidence>
<dbReference type="InterPro" id="IPR010428">
    <property type="entry name" value="Zincin_1"/>
</dbReference>
<dbReference type="OrthoDB" id="4966605at2"/>
<accession>A0A5C4URG3</accession>
<dbReference type="Gene3D" id="3.30.2010.20">
    <property type="match status" value="1"/>
</dbReference>
<dbReference type="CDD" id="cd12954">
    <property type="entry name" value="MMP_TTHA0227_like_1"/>
    <property type="match status" value="1"/>
</dbReference>
<dbReference type="RefSeq" id="WP_139649108.1">
    <property type="nucleotide sequence ID" value="NZ_BAAAZS010000080.1"/>
</dbReference>
<dbReference type="Pfam" id="PF06262">
    <property type="entry name" value="Zincin_1"/>
    <property type="match status" value="1"/>
</dbReference>
<evidence type="ECO:0000256" key="1">
    <source>
        <dbReference type="SAM" id="MobiDB-lite"/>
    </source>
</evidence>
<reference evidence="2 3" key="1">
    <citation type="submission" date="2019-06" db="EMBL/GenBank/DDBJ databases">
        <title>Draft genome of Streptomyces sedi sp. JCM16909.</title>
        <authorList>
            <person name="Klykleung N."/>
            <person name="Tanasupawat S."/>
            <person name="Kudo T."/>
            <person name="Yuki M."/>
            <person name="Ohkuma M."/>
        </authorList>
    </citation>
    <scope>NUCLEOTIDE SEQUENCE [LARGE SCALE GENOMIC DNA]</scope>
    <source>
        <strain evidence="2 3">JCM 16909</strain>
    </source>
</reference>
<proteinExistence type="predicted"/>
<feature type="region of interest" description="Disordered" evidence="1">
    <location>
        <begin position="1"/>
        <end position="36"/>
    </location>
</feature>
<sequence length="150" mass="16583">MDKSGGVPPPVSGQPERHRRRDRHGRGMRGPLAPPQVPLAVSRADTFDSLVDDSAERLRRRLPQLDGVEFLVREVPVLRDSSQDGAVPLGGIVRASRGRRALIVVYRRPVELRSRSRDECAQLVHEVVVEQAAELLGLAPESVDPQYGQD</sequence>
<dbReference type="EMBL" id="VDGT01000024">
    <property type="protein sequence ID" value="TNM26217.1"/>
    <property type="molecule type" value="Genomic_DNA"/>
</dbReference>
<comment type="caution">
    <text evidence="2">The sequence shown here is derived from an EMBL/GenBank/DDBJ whole genome shotgun (WGS) entry which is preliminary data.</text>
</comment>
<feature type="compositionally biased region" description="Basic residues" evidence="1">
    <location>
        <begin position="17"/>
        <end position="27"/>
    </location>
</feature>
<dbReference type="AlphaFoldDB" id="A0A5C4URG3"/>
<keyword evidence="3" id="KW-1185">Reference proteome</keyword>